<comment type="caution">
    <text evidence="1">The sequence shown here is derived from an EMBL/GenBank/DDBJ whole genome shotgun (WGS) entry which is preliminary data.</text>
</comment>
<evidence type="ECO:0000313" key="1">
    <source>
        <dbReference type="EMBL" id="TGY87070.1"/>
    </source>
</evidence>
<reference evidence="1" key="1">
    <citation type="submission" date="2019-04" db="EMBL/GenBank/DDBJ databases">
        <title>Microbes associate with the intestines of laboratory mice.</title>
        <authorList>
            <person name="Navarre W."/>
            <person name="Wong E."/>
            <person name="Huang K."/>
            <person name="Tropini C."/>
            <person name="Ng K."/>
            <person name="Yu B."/>
        </authorList>
    </citation>
    <scope>NUCLEOTIDE SEQUENCE</scope>
    <source>
        <strain evidence="1">NM01_1-7b</strain>
    </source>
</reference>
<name>A0AC61RMR9_9FIRM</name>
<proteinExistence type="predicted"/>
<protein>
    <submittedName>
        <fullName evidence="1">Uncharacterized protein</fullName>
    </submittedName>
</protein>
<evidence type="ECO:0000313" key="2">
    <source>
        <dbReference type="Proteomes" id="UP000304953"/>
    </source>
</evidence>
<keyword evidence="2" id="KW-1185">Reference proteome</keyword>
<dbReference type="EMBL" id="SRYA01000121">
    <property type="protein sequence ID" value="TGY87070.1"/>
    <property type="molecule type" value="Genomic_DNA"/>
</dbReference>
<sequence length="212" mass="25038">MFLNETELVDKLVLDLQERFDTQYIVRELRGGNNIADVVYTTNIDRSNIVFDEYFNAYYYFNGIYRHKKISLDDVKISNEKVNKKFHHFLRELEELGYIKINDNYITTIKKIDAVTRNFIAVEAKVSDWKSGLEQAIRYKQFANEVYVALSSEYISKVDRQQFKNLNIGLMSVSSGKLKISIKAKKMPVEKLDIQYFIADRFLKQLRLVEEM</sequence>
<dbReference type="Proteomes" id="UP000304953">
    <property type="component" value="Unassembled WGS sequence"/>
</dbReference>
<accession>A0AC61RMR9</accession>
<gene>
    <name evidence="1" type="ORF">E5329_27040</name>
</gene>
<organism evidence="1 2">
    <name type="scientific">Petralouisia muris</name>
    <dbReference type="NCBI Taxonomy" id="3032872"/>
    <lineage>
        <taxon>Bacteria</taxon>
        <taxon>Bacillati</taxon>
        <taxon>Bacillota</taxon>
        <taxon>Clostridia</taxon>
        <taxon>Lachnospirales</taxon>
        <taxon>Lachnospiraceae</taxon>
        <taxon>Petralouisia</taxon>
    </lineage>
</organism>